<name>A0A6I6MM28_9CAUL</name>
<dbReference type="EMBL" id="CP047045">
    <property type="protein sequence ID" value="QGZ95729.1"/>
    <property type="molecule type" value="Genomic_DNA"/>
</dbReference>
<protein>
    <recommendedName>
        <fullName evidence="4">TIGR02301 family protein</fullName>
    </recommendedName>
</protein>
<organism evidence="2 3">
    <name type="scientific">Terricaulis silvestris</name>
    <dbReference type="NCBI Taxonomy" id="2686094"/>
    <lineage>
        <taxon>Bacteria</taxon>
        <taxon>Pseudomonadati</taxon>
        <taxon>Pseudomonadota</taxon>
        <taxon>Alphaproteobacteria</taxon>
        <taxon>Caulobacterales</taxon>
        <taxon>Caulobacteraceae</taxon>
        <taxon>Terricaulis</taxon>
    </lineage>
</organism>
<dbReference type="NCBIfam" id="TIGR02301">
    <property type="entry name" value="TIGR02301 family protein"/>
    <property type="match status" value="1"/>
</dbReference>
<feature type="chain" id="PRO_5026228582" description="TIGR02301 family protein" evidence="1">
    <location>
        <begin position="38"/>
        <end position="155"/>
    </location>
</feature>
<feature type="signal peptide" evidence="1">
    <location>
        <begin position="1"/>
        <end position="37"/>
    </location>
</feature>
<keyword evidence="3" id="KW-1185">Reference proteome</keyword>
<accession>A0A6I6MM28</accession>
<evidence type="ECO:0000313" key="3">
    <source>
        <dbReference type="Proteomes" id="UP000431269"/>
    </source>
</evidence>
<gene>
    <name evidence="2" type="ORF">DSM104635_02580</name>
</gene>
<dbReference type="KEGG" id="tsv:DSM104635_02580"/>
<reference evidence="3" key="1">
    <citation type="submission" date="2019-12" db="EMBL/GenBank/DDBJ databases">
        <title>Complete genome of Terracaulis silvestris 0127_4.</title>
        <authorList>
            <person name="Vieira S."/>
            <person name="Riedel T."/>
            <person name="Sproer C."/>
            <person name="Pascual J."/>
            <person name="Boedeker C."/>
            <person name="Overmann J."/>
        </authorList>
    </citation>
    <scope>NUCLEOTIDE SEQUENCE [LARGE SCALE GENOMIC DNA]</scope>
    <source>
        <strain evidence="3">0127_4</strain>
    </source>
</reference>
<sequence length="155" mass="17727">MLHTPALFPGYRRHMKIRTAFCVLALVFSVAAAPAFAQQQQQPRAQQEGPVRGEEWYRAQLVELSEVLGGSHYLRILCDGRGDQRWRDYMRGVIEREPQHNAALVEGFNRGYRNEEARFPVCDSNTRQMEAELRARGLRVAQGLSARHASPRAEH</sequence>
<dbReference type="Pfam" id="PF09539">
    <property type="entry name" value="DUF2385"/>
    <property type="match status" value="1"/>
</dbReference>
<proteinExistence type="predicted"/>
<evidence type="ECO:0008006" key="4">
    <source>
        <dbReference type="Google" id="ProtNLM"/>
    </source>
</evidence>
<evidence type="ECO:0000256" key="1">
    <source>
        <dbReference type="SAM" id="SignalP"/>
    </source>
</evidence>
<evidence type="ECO:0000313" key="2">
    <source>
        <dbReference type="EMBL" id="QGZ95729.1"/>
    </source>
</evidence>
<dbReference type="Proteomes" id="UP000431269">
    <property type="component" value="Chromosome"/>
</dbReference>
<dbReference type="InterPro" id="IPR012645">
    <property type="entry name" value="CHP02301"/>
</dbReference>
<keyword evidence="1" id="KW-0732">Signal</keyword>
<dbReference type="AlphaFoldDB" id="A0A6I6MM28"/>